<accession>A0AAV6FXJ1</accession>
<dbReference type="Gene3D" id="1.20.1460.10">
    <property type="entry name" value="subunit c (vma5p) of the yeast v-atpase, domain 2"/>
    <property type="match status" value="1"/>
</dbReference>
<dbReference type="CDD" id="cd14785">
    <property type="entry name" value="V-ATPase_C"/>
    <property type="match status" value="1"/>
</dbReference>
<keyword evidence="4 6" id="KW-0406">Ion transport</keyword>
<dbReference type="EMBL" id="JADWDJ010000019">
    <property type="protein sequence ID" value="KAG5266121.1"/>
    <property type="molecule type" value="Genomic_DNA"/>
</dbReference>
<dbReference type="GO" id="GO:0000221">
    <property type="term" value="C:vacuolar proton-transporting V-type ATPase, V1 domain"/>
    <property type="evidence" value="ECO:0007669"/>
    <property type="project" value="TreeGrafter"/>
</dbReference>
<name>A0AAV6FXJ1_9TELE</name>
<proteinExistence type="inferred from homology"/>
<comment type="caution">
    <text evidence="7">The sequence shown here is derived from an EMBL/GenBank/DDBJ whole genome shotgun (WGS) entry which is preliminary data.</text>
</comment>
<keyword evidence="2 6" id="KW-0813">Transport</keyword>
<protein>
    <recommendedName>
        <fullName evidence="6">V-type proton ATPase subunit C</fullName>
    </recommendedName>
</protein>
<sequence length="379" mass="42953">MTEFWLVSVPLDKNSLQSTEKLKRAASKASLASSFRFPIPDLKVGTLDTLLALSDDLSRLDTHAESVMRRTSQCMAEVMEQTDKLLENALANGVDLASYVTRFQWDRAKYPTAVPLKSLTEIISRQVSQVEAELKTRNATYCNVKASLQGLERNTEGSLQTRNLTDIVKKEDLVLGSEYLTTLVIVVARASYNQWEHTYESLSQFVVPRSSRKILEEQEGAIFTVTLFKKAVGEFKANAIKNKFAVREFSLEEAERQKQEMGRLIVDKKEQYGTFVRWLKVNFSEVFVAWIHLKALRVFVESVLRYGLPVSFQVILLQPDRKCVKKLRELLSSLFTHLDPAAAASKPDLGLDIPGMSTAQQEYYSYICYSININLVDPS</sequence>
<dbReference type="GO" id="GO:0005765">
    <property type="term" value="C:lysosomal membrane"/>
    <property type="evidence" value="ECO:0007669"/>
    <property type="project" value="TreeGrafter"/>
</dbReference>
<dbReference type="Proteomes" id="UP000823561">
    <property type="component" value="Chromosome 19"/>
</dbReference>
<dbReference type="Gene3D" id="3.30.70.1180">
    <property type="entry name" value="Vacuolar atp synthase subunit c, domain 1"/>
    <property type="match status" value="1"/>
</dbReference>
<reference evidence="7" key="1">
    <citation type="submission" date="2020-10" db="EMBL/GenBank/DDBJ databases">
        <title>Chromosome-scale genome assembly of the Allis shad, Alosa alosa.</title>
        <authorList>
            <person name="Margot Z."/>
            <person name="Christophe K."/>
            <person name="Cabau C."/>
            <person name="Louis A."/>
            <person name="Berthelot C."/>
            <person name="Parey E."/>
            <person name="Roest Crollius H."/>
            <person name="Montfort J."/>
            <person name="Robinson-Rechavi M."/>
            <person name="Bucao C."/>
            <person name="Bouchez O."/>
            <person name="Gislard M."/>
            <person name="Lluch J."/>
            <person name="Milhes M."/>
            <person name="Lampietro C."/>
            <person name="Lopez Roques C."/>
            <person name="Donnadieu C."/>
            <person name="Braasch I."/>
            <person name="Desvignes T."/>
            <person name="Postlethwait J."/>
            <person name="Bobe J."/>
            <person name="Guiguen Y."/>
        </authorList>
    </citation>
    <scope>NUCLEOTIDE SEQUENCE</scope>
    <source>
        <strain evidence="7">M-15738</strain>
        <tissue evidence="7">Blood</tissue>
    </source>
</reference>
<dbReference type="SUPFAM" id="SSF118203">
    <property type="entry name" value="Vacuolar ATP synthase subunit C"/>
    <property type="match status" value="1"/>
</dbReference>
<dbReference type="FunFam" id="3.30.70.100:FF:000002">
    <property type="entry name" value="V-type proton ATPase subunit C"/>
    <property type="match status" value="1"/>
</dbReference>
<evidence type="ECO:0000256" key="2">
    <source>
        <dbReference type="ARBA" id="ARBA00022448"/>
    </source>
</evidence>
<evidence type="ECO:0000256" key="1">
    <source>
        <dbReference type="ARBA" id="ARBA00006138"/>
    </source>
</evidence>
<evidence type="ECO:0000313" key="8">
    <source>
        <dbReference type="Proteomes" id="UP000823561"/>
    </source>
</evidence>
<keyword evidence="8" id="KW-1185">Reference proteome</keyword>
<evidence type="ECO:0000313" key="7">
    <source>
        <dbReference type="EMBL" id="KAG5266121.1"/>
    </source>
</evidence>
<dbReference type="GO" id="GO:0046961">
    <property type="term" value="F:proton-transporting ATPase activity, rotational mechanism"/>
    <property type="evidence" value="ECO:0007669"/>
    <property type="project" value="InterPro"/>
</dbReference>
<keyword evidence="3 6" id="KW-0375">Hydrogen ion transport</keyword>
<dbReference type="InterPro" id="IPR036132">
    <property type="entry name" value="Vac_ATP_synth_c_sf"/>
</dbReference>
<comment type="subunit">
    <text evidence="6">V-ATPase is a heteromultimeric enzyme made up of two complexes: the ATP-hydrolytic V1 complex and the proton translocation V0 complex. The V1 complex consists of three catalytic AB heterodimers that form a heterohexamer, three peripheral stalks each consisting of EG heterodimers, one central rotor including subunits D and F, and the regulatory subunits C and H. The proton translocation complex V0 consists of the proton transport subunit a, a ring of proteolipid subunits c9c'', rotary subunit d, subunits e and f, and two accessory subunits.</text>
</comment>
<evidence type="ECO:0000256" key="5">
    <source>
        <dbReference type="ARBA" id="ARBA00046006"/>
    </source>
</evidence>
<dbReference type="AlphaFoldDB" id="A0AAV6FXJ1"/>
<dbReference type="PANTHER" id="PTHR10137">
    <property type="entry name" value="V-TYPE PROTON ATPASE SUBUNIT C"/>
    <property type="match status" value="1"/>
</dbReference>
<comment type="similarity">
    <text evidence="1 6">Belongs to the V-ATPase C subunit family.</text>
</comment>
<gene>
    <name evidence="7" type="ORF">AALO_G00250010</name>
</gene>
<evidence type="ECO:0000256" key="3">
    <source>
        <dbReference type="ARBA" id="ARBA00022781"/>
    </source>
</evidence>
<evidence type="ECO:0000256" key="4">
    <source>
        <dbReference type="ARBA" id="ARBA00023065"/>
    </source>
</evidence>
<evidence type="ECO:0000256" key="6">
    <source>
        <dbReference type="RuleBase" id="RU364010"/>
    </source>
</evidence>
<dbReference type="Pfam" id="PF03223">
    <property type="entry name" value="V-ATPase_C"/>
    <property type="match status" value="1"/>
</dbReference>
<dbReference type="InterPro" id="IPR004907">
    <property type="entry name" value="ATPase_V1-cplx_csu"/>
</dbReference>
<dbReference type="PANTHER" id="PTHR10137:SF4">
    <property type="entry name" value="V-TYPE PROTON ATPASE SUBUNIT C 2"/>
    <property type="match status" value="1"/>
</dbReference>
<comment type="function">
    <text evidence="5 6">Subunit of the V1 complex of vacuolar(H+)-ATPase (V-ATPase), a multisubunit enzyme composed of a peripheral complex (V1) that hydrolyzes ATP and a membrane integral complex (V0) that translocates protons. V-ATPase is responsible for acidifying and maintaining the pH of intracellular compartments and in some cell types, is targeted to the plasma membrane, where it is responsible for acidifying the extracellular environment. Subunit C is necessary for the assembly of the catalytic sector of the enzyme and is likely to have a specific function in its catalytic activity.</text>
</comment>
<dbReference type="Gene3D" id="3.30.70.100">
    <property type="match status" value="1"/>
</dbReference>
<organism evidence="7 8">
    <name type="scientific">Alosa alosa</name>
    <name type="common">allis shad</name>
    <dbReference type="NCBI Taxonomy" id="278164"/>
    <lineage>
        <taxon>Eukaryota</taxon>
        <taxon>Metazoa</taxon>
        <taxon>Chordata</taxon>
        <taxon>Craniata</taxon>
        <taxon>Vertebrata</taxon>
        <taxon>Euteleostomi</taxon>
        <taxon>Actinopterygii</taxon>
        <taxon>Neopterygii</taxon>
        <taxon>Teleostei</taxon>
        <taxon>Clupei</taxon>
        <taxon>Clupeiformes</taxon>
        <taxon>Clupeoidei</taxon>
        <taxon>Clupeidae</taxon>
        <taxon>Alosa</taxon>
    </lineage>
</organism>